<evidence type="ECO:0000313" key="4">
    <source>
        <dbReference type="Proteomes" id="UP000036923"/>
    </source>
</evidence>
<comment type="caution">
    <text evidence="3">The sequence shown here is derived from an EMBL/GenBank/DDBJ whole genome shotgun (WGS) entry which is preliminary data.</text>
</comment>
<dbReference type="CDD" id="cd17470">
    <property type="entry name" value="T3SS_Flik_C"/>
    <property type="match status" value="1"/>
</dbReference>
<dbReference type="Proteomes" id="UP000036923">
    <property type="component" value="Unassembled WGS sequence"/>
</dbReference>
<dbReference type="InterPro" id="IPR038610">
    <property type="entry name" value="FliK-like_C_sf"/>
</dbReference>
<keyword evidence="4" id="KW-1185">Reference proteome</keyword>
<dbReference type="RefSeq" id="WP_036938684.1">
    <property type="nucleotide sequence ID" value="NZ_JQKC01000007.1"/>
</dbReference>
<reference evidence="4" key="1">
    <citation type="submission" date="2015-07" db="EMBL/GenBank/DDBJ databases">
        <title>Near-Complete Genome Sequence of the Cellulolytic Bacterium Bacteroides (Pseudobacteroides) cellulosolvens ATCC 35603.</title>
        <authorList>
            <person name="Dassa B."/>
            <person name="Utturkar S.M."/>
            <person name="Klingeman D.M."/>
            <person name="Hurt R.A."/>
            <person name="Keller M."/>
            <person name="Xu J."/>
            <person name="Reddy Y.H.K."/>
            <person name="Borovok I."/>
            <person name="Grinberg I.R."/>
            <person name="Lamed R."/>
            <person name="Zhivin O."/>
            <person name="Bayer E.A."/>
            <person name="Brown S.D."/>
        </authorList>
    </citation>
    <scope>NUCLEOTIDE SEQUENCE [LARGE SCALE GENOMIC DNA]</scope>
    <source>
        <strain evidence="4">DSM 2933</strain>
    </source>
</reference>
<feature type="region of interest" description="Disordered" evidence="1">
    <location>
        <begin position="292"/>
        <end position="355"/>
    </location>
</feature>
<keyword evidence="3" id="KW-0282">Flagellum</keyword>
<gene>
    <name evidence="3" type="ORF">Bccel_3652</name>
</gene>
<keyword evidence="3" id="KW-0969">Cilium</keyword>
<feature type="compositionally biased region" description="Basic and acidic residues" evidence="1">
    <location>
        <begin position="52"/>
        <end position="73"/>
    </location>
</feature>
<dbReference type="InterPro" id="IPR021136">
    <property type="entry name" value="Flagellar_hook_control-like_C"/>
</dbReference>
<dbReference type="AlphaFoldDB" id="A0A0L6JRH0"/>
<feature type="compositionally biased region" description="Basic and acidic residues" evidence="1">
    <location>
        <begin position="337"/>
        <end position="355"/>
    </location>
</feature>
<feature type="compositionally biased region" description="Polar residues" evidence="1">
    <location>
        <begin position="294"/>
        <end position="303"/>
    </location>
</feature>
<feature type="region of interest" description="Disordered" evidence="1">
    <location>
        <begin position="46"/>
        <end position="120"/>
    </location>
</feature>
<feature type="region of interest" description="Disordered" evidence="1">
    <location>
        <begin position="220"/>
        <end position="240"/>
    </location>
</feature>
<keyword evidence="3" id="KW-0966">Cell projection</keyword>
<dbReference type="EMBL" id="LGTC01000001">
    <property type="protein sequence ID" value="KNY28378.1"/>
    <property type="molecule type" value="Genomic_DNA"/>
</dbReference>
<evidence type="ECO:0000256" key="1">
    <source>
        <dbReference type="SAM" id="MobiDB-lite"/>
    </source>
</evidence>
<dbReference type="Pfam" id="PF02120">
    <property type="entry name" value="Flg_hook"/>
    <property type="match status" value="1"/>
</dbReference>
<name>A0A0L6JRH0_9FIRM</name>
<evidence type="ECO:0000259" key="2">
    <source>
        <dbReference type="Pfam" id="PF02120"/>
    </source>
</evidence>
<sequence length="553" mass="60672">MITQDLMMGFLSRAQAFSTAAKSGIGTEKASSAVLKAPYEKEASFNTQLKAAENRRNSNRADSKEPIGKDKARINSYREAIRTSQNTGTKDTKESTKAVDDTDRKARRNEEDNNVKKPVGKGISQEELAIAQVLGIQPEVFRDIMANLGIETQDFQNEDNVSSIVESISQKLGLSGDQMNALKDLITGVMELMDTKAGQAGYVVLSETKGIDEVNIQESKGKMETSPEVSSHKGELQKSPLDGLVEKLKEKIQELTQKVQENPEEMKKELAKIVEGMLEKYGRKAAADDIIKDNSATSTQEETSLVIKGDTEKSMQSSDNESESSKSKEPKSNTTEENLKASDENTETKTQEHVYLKSSKEDLGLESKADIKSISSDLNAAGIKEQGTLNKTAGEVDVYKSLKEQPVSKREILTQIIDKAKVVFNGDKSEMVLSMRPESLGKLSMKIVTENGIITAKFVAESQQVKEVLESNMQLLKDTLEKQGFSIQGFSVSVDSNPSREFNGHRENGNEVKTNNSKVGVNGHNPIASMEAAANIEKVNPYIMGENRINLTA</sequence>
<evidence type="ECO:0000313" key="3">
    <source>
        <dbReference type="EMBL" id="KNY28378.1"/>
    </source>
</evidence>
<dbReference type="eggNOG" id="COG3144">
    <property type="taxonomic scope" value="Bacteria"/>
</dbReference>
<dbReference type="Gene3D" id="3.30.750.140">
    <property type="match status" value="1"/>
</dbReference>
<feature type="compositionally biased region" description="Basic and acidic residues" evidence="1">
    <location>
        <begin position="220"/>
        <end position="236"/>
    </location>
</feature>
<accession>A0A0L6JRH0</accession>
<feature type="region of interest" description="Disordered" evidence="1">
    <location>
        <begin position="499"/>
        <end position="522"/>
    </location>
</feature>
<proteinExistence type="predicted"/>
<dbReference type="STRING" id="398512.Bccel_3652"/>
<feature type="compositionally biased region" description="Basic and acidic residues" evidence="1">
    <location>
        <begin position="90"/>
        <end position="115"/>
    </location>
</feature>
<organism evidence="3 4">
    <name type="scientific">Pseudobacteroides cellulosolvens ATCC 35603 = DSM 2933</name>
    <dbReference type="NCBI Taxonomy" id="398512"/>
    <lineage>
        <taxon>Bacteria</taxon>
        <taxon>Bacillati</taxon>
        <taxon>Bacillota</taxon>
        <taxon>Clostridia</taxon>
        <taxon>Eubacteriales</taxon>
        <taxon>Oscillospiraceae</taxon>
        <taxon>Pseudobacteroides</taxon>
    </lineage>
</organism>
<feature type="domain" description="Flagellar hook-length control protein-like C-terminal" evidence="2">
    <location>
        <begin position="422"/>
        <end position="499"/>
    </location>
</feature>
<dbReference type="OrthoDB" id="1676929at2"/>
<protein>
    <submittedName>
        <fullName evidence="3">Flagellar hook-length control protein-like protein</fullName>
    </submittedName>
</protein>